<dbReference type="RefSeq" id="WP_284392299.1">
    <property type="nucleotide sequence ID" value="NZ_BSNG01000001.1"/>
</dbReference>
<reference evidence="1" key="2">
    <citation type="submission" date="2023-01" db="EMBL/GenBank/DDBJ databases">
        <title>Draft genome sequence of Devosia yakushimensis strain NBRC 103855.</title>
        <authorList>
            <person name="Sun Q."/>
            <person name="Mori K."/>
        </authorList>
    </citation>
    <scope>NUCLEOTIDE SEQUENCE</scope>
    <source>
        <strain evidence="1">NBRC 103855</strain>
    </source>
</reference>
<evidence type="ECO:0008006" key="3">
    <source>
        <dbReference type="Google" id="ProtNLM"/>
    </source>
</evidence>
<name>A0ABQ5UHK6_9HYPH</name>
<evidence type="ECO:0000313" key="2">
    <source>
        <dbReference type="Proteomes" id="UP001161406"/>
    </source>
</evidence>
<evidence type="ECO:0000313" key="1">
    <source>
        <dbReference type="EMBL" id="GLQ11113.1"/>
    </source>
</evidence>
<organism evidence="1 2">
    <name type="scientific">Devosia yakushimensis</name>
    <dbReference type="NCBI Taxonomy" id="470028"/>
    <lineage>
        <taxon>Bacteria</taxon>
        <taxon>Pseudomonadati</taxon>
        <taxon>Pseudomonadota</taxon>
        <taxon>Alphaproteobacteria</taxon>
        <taxon>Hyphomicrobiales</taxon>
        <taxon>Devosiaceae</taxon>
        <taxon>Devosia</taxon>
    </lineage>
</organism>
<proteinExistence type="predicted"/>
<dbReference type="EMBL" id="BSNG01000001">
    <property type="protein sequence ID" value="GLQ11113.1"/>
    <property type="molecule type" value="Genomic_DNA"/>
</dbReference>
<sequence>MIQRRSMARELGTALAVLALYLLTILAPLHQARASQLDFAKLDYETTTAGWVLCTSTGSTTDSDITLAKCPAAGIGKNDLVLPALASLDLGAPAIAAIPTGIVQQAEALLPRQVAPGGPRAPPAQL</sequence>
<accession>A0ABQ5UHK6</accession>
<protein>
    <recommendedName>
        <fullName evidence="3">DUF2946 domain-containing protein</fullName>
    </recommendedName>
</protein>
<keyword evidence="2" id="KW-1185">Reference proteome</keyword>
<dbReference type="Proteomes" id="UP001161406">
    <property type="component" value="Unassembled WGS sequence"/>
</dbReference>
<gene>
    <name evidence="1" type="ORF">GCM10007913_30450</name>
</gene>
<comment type="caution">
    <text evidence="1">The sequence shown here is derived from an EMBL/GenBank/DDBJ whole genome shotgun (WGS) entry which is preliminary data.</text>
</comment>
<reference evidence="1" key="1">
    <citation type="journal article" date="2014" name="Int. J. Syst. Evol. Microbiol.">
        <title>Complete genome of a new Firmicutes species belonging to the dominant human colonic microbiota ('Ruminococcus bicirculans') reveals two chromosomes and a selective capacity to utilize plant glucans.</title>
        <authorList>
            <consortium name="NISC Comparative Sequencing Program"/>
            <person name="Wegmann U."/>
            <person name="Louis P."/>
            <person name="Goesmann A."/>
            <person name="Henrissat B."/>
            <person name="Duncan S.H."/>
            <person name="Flint H.J."/>
        </authorList>
    </citation>
    <scope>NUCLEOTIDE SEQUENCE</scope>
    <source>
        <strain evidence="1">NBRC 103855</strain>
    </source>
</reference>